<dbReference type="GO" id="GO:0046872">
    <property type="term" value="F:metal ion binding"/>
    <property type="evidence" value="ECO:0007669"/>
    <property type="project" value="UniProtKB-KW"/>
</dbReference>
<keyword evidence="2" id="KW-0479">Metal-binding</keyword>
<gene>
    <name evidence="5" type="primary">Aste57867_6617</name>
    <name evidence="4" type="ORF">As57867_006599</name>
    <name evidence="5" type="ORF">ASTE57867_6617</name>
</gene>
<reference evidence="5 6" key="1">
    <citation type="submission" date="2019-03" db="EMBL/GenBank/DDBJ databases">
        <authorList>
            <person name="Gaulin E."/>
            <person name="Dumas B."/>
        </authorList>
    </citation>
    <scope>NUCLEOTIDE SEQUENCE [LARGE SCALE GENOMIC DNA]</scope>
    <source>
        <strain evidence="5">CBS 568.67</strain>
    </source>
</reference>
<proteinExistence type="predicted"/>
<evidence type="ECO:0000256" key="2">
    <source>
        <dbReference type="ARBA" id="ARBA00022723"/>
    </source>
</evidence>
<evidence type="ECO:0000313" key="5">
    <source>
        <dbReference type="EMBL" id="VFT83594.1"/>
    </source>
</evidence>
<dbReference type="Pfam" id="PF13359">
    <property type="entry name" value="DDE_Tnp_4"/>
    <property type="match status" value="1"/>
</dbReference>
<reference evidence="4" key="2">
    <citation type="submission" date="2019-06" db="EMBL/GenBank/DDBJ databases">
        <title>Genomics analysis of Aphanomyces spp. identifies a new class of oomycete effector associated with host adaptation.</title>
        <authorList>
            <person name="Gaulin E."/>
        </authorList>
    </citation>
    <scope>NUCLEOTIDE SEQUENCE</scope>
    <source>
        <strain evidence="4">CBS 578.67</strain>
    </source>
</reference>
<dbReference type="AlphaFoldDB" id="A0A485KEY2"/>
<organism evidence="5 6">
    <name type="scientific">Aphanomyces stellatus</name>
    <dbReference type="NCBI Taxonomy" id="120398"/>
    <lineage>
        <taxon>Eukaryota</taxon>
        <taxon>Sar</taxon>
        <taxon>Stramenopiles</taxon>
        <taxon>Oomycota</taxon>
        <taxon>Saprolegniomycetes</taxon>
        <taxon>Saprolegniales</taxon>
        <taxon>Verrucalvaceae</taxon>
        <taxon>Aphanomyces</taxon>
    </lineage>
</organism>
<accession>A0A485KEY2</accession>
<dbReference type="EMBL" id="VJMH01002897">
    <property type="protein sequence ID" value="KAF0707425.1"/>
    <property type="molecule type" value="Genomic_DNA"/>
</dbReference>
<dbReference type="EMBL" id="CAADRA010002904">
    <property type="protein sequence ID" value="VFT83594.1"/>
    <property type="molecule type" value="Genomic_DNA"/>
</dbReference>
<name>A0A485KEY2_9STRA</name>
<evidence type="ECO:0000259" key="3">
    <source>
        <dbReference type="Pfam" id="PF13359"/>
    </source>
</evidence>
<evidence type="ECO:0000313" key="6">
    <source>
        <dbReference type="Proteomes" id="UP000332933"/>
    </source>
</evidence>
<evidence type="ECO:0000256" key="1">
    <source>
        <dbReference type="ARBA" id="ARBA00001968"/>
    </source>
</evidence>
<comment type="cofactor">
    <cofactor evidence="1">
        <name>a divalent metal cation</name>
        <dbReference type="ChEBI" id="CHEBI:60240"/>
    </cofactor>
</comment>
<dbReference type="Proteomes" id="UP000332933">
    <property type="component" value="Unassembled WGS sequence"/>
</dbReference>
<sequence>MNARRLLDNLRESAINEQVFLASCANQHCDVVAQHDELDELTTPIMDKMIQDVGDEAVIIMTNFTSAEFDVLWSLVETPLNSRWNEGRGARSTISPKDAFFMTLTVFKHYNAWDKHAIDFGFKPPTFQKTIMRVVDVLTSCLLQVLRQLPVRLVRDRRQVSTLRASDGSLWRKSPFHHKANVDMSCHHPGSVADLTIFLDRLSQQKNALKKPDMERNIEDNGEQASERRDEWACLVDMGYTGAMHQVRAIHPKRKPQGGQLDSEDLARNRRVSSDRVLVENFFGRVSSLWKVSYATYSWGHGKYDSIQRLAFALTNYQISLCPLRASDGSHYRSVLARYEEMAQEQRDRRQAPQRTYRLGRQQRLAIASSRIERASRRSAASPY</sequence>
<evidence type="ECO:0000313" key="4">
    <source>
        <dbReference type="EMBL" id="KAF0707425.1"/>
    </source>
</evidence>
<dbReference type="InterPro" id="IPR027806">
    <property type="entry name" value="HARBI1_dom"/>
</dbReference>
<dbReference type="OrthoDB" id="164601at2759"/>
<keyword evidence="6" id="KW-1185">Reference proteome</keyword>
<protein>
    <submittedName>
        <fullName evidence="5">Aste57867_6617 protein</fullName>
    </submittedName>
</protein>
<feature type="domain" description="DDE Tnp4" evidence="3">
    <location>
        <begin position="182"/>
        <end position="316"/>
    </location>
</feature>